<gene>
    <name evidence="3" type="ORF">EC580_00905</name>
</gene>
<comment type="caution">
    <text evidence="3">The sequence shown here is derived from an EMBL/GenBank/DDBJ whole genome shotgun (WGS) entry which is preliminary data.</text>
</comment>
<dbReference type="PROSITE" id="PS51740">
    <property type="entry name" value="SPOVT_ABRB"/>
    <property type="match status" value="1"/>
</dbReference>
<dbReference type="GO" id="GO:0003677">
    <property type="term" value="F:DNA binding"/>
    <property type="evidence" value="ECO:0007669"/>
    <property type="project" value="UniProtKB-UniRule"/>
</dbReference>
<dbReference type="Gene3D" id="2.10.260.10">
    <property type="match status" value="1"/>
</dbReference>
<sequence>MIEWLQVVSRHKVTFMDNITICVSKGGRLVLPAQVRQSLGIKEGDRLTLRIADQAIVLQPRHAALQTVRALVRQRIPEGESLVDALIAARRQEAQAEDR</sequence>
<dbReference type="Pfam" id="PF04014">
    <property type="entry name" value="MazE_antitoxin"/>
    <property type="match status" value="1"/>
</dbReference>
<evidence type="ECO:0000313" key="3">
    <source>
        <dbReference type="EMBL" id="RNF74431.1"/>
    </source>
</evidence>
<name>A0A3M8S132_9PROT</name>
<dbReference type="InterPro" id="IPR037914">
    <property type="entry name" value="SpoVT-AbrB_sf"/>
</dbReference>
<protein>
    <submittedName>
        <fullName evidence="3">AbrB/MazE/SpoVT family DNA-binding domain-containing protein</fullName>
    </submittedName>
</protein>
<reference evidence="3" key="1">
    <citation type="submission" date="2018-10" db="EMBL/GenBank/DDBJ databases">
        <title>Acidithiobacillus sulfuriphilus sp. nov.: an extremely acidophilic sulfur-oxidizing chemolithotroph isolated from a neutral pH environment.</title>
        <authorList>
            <person name="Falagan C."/>
            <person name="Moya-Beltran A."/>
            <person name="Quatrini R."/>
            <person name="Johnson D.B."/>
        </authorList>
    </citation>
    <scope>NUCLEOTIDE SEQUENCE [LARGE SCALE GENOMIC DNA]</scope>
    <source>
        <strain evidence="3">CJ-2</strain>
    </source>
</reference>
<dbReference type="SUPFAM" id="SSF89447">
    <property type="entry name" value="AbrB/MazE/MraZ-like"/>
    <property type="match status" value="1"/>
</dbReference>
<dbReference type="InterPro" id="IPR007159">
    <property type="entry name" value="SpoVT-AbrB_dom"/>
</dbReference>
<dbReference type="NCBIfam" id="TIGR01439">
    <property type="entry name" value="lp_hng_hel_AbrB"/>
    <property type="match status" value="1"/>
</dbReference>
<dbReference type="SMART" id="SM00966">
    <property type="entry name" value="SpoVT_AbrB"/>
    <property type="match status" value="1"/>
</dbReference>
<dbReference type="EMBL" id="RIZI01000072">
    <property type="protein sequence ID" value="RNF74431.1"/>
    <property type="molecule type" value="Genomic_DNA"/>
</dbReference>
<organism evidence="3">
    <name type="scientific">Acidithiobacillus sulfuriphilus</name>
    <dbReference type="NCBI Taxonomy" id="1867749"/>
    <lineage>
        <taxon>Bacteria</taxon>
        <taxon>Pseudomonadati</taxon>
        <taxon>Pseudomonadota</taxon>
        <taxon>Acidithiobacillia</taxon>
        <taxon>Acidithiobacillales</taxon>
        <taxon>Acidithiobacillaceae</taxon>
        <taxon>Acidithiobacillus</taxon>
    </lineage>
</organism>
<evidence type="ECO:0000256" key="1">
    <source>
        <dbReference type="PROSITE-ProRule" id="PRU01076"/>
    </source>
</evidence>
<proteinExistence type="predicted"/>
<dbReference type="AlphaFoldDB" id="A0A3M8S132"/>
<keyword evidence="1 3" id="KW-0238">DNA-binding</keyword>
<feature type="domain" description="SpoVT-AbrB" evidence="2">
    <location>
        <begin position="18"/>
        <end position="63"/>
    </location>
</feature>
<accession>A0A3M8S132</accession>
<evidence type="ECO:0000259" key="2">
    <source>
        <dbReference type="PROSITE" id="PS51740"/>
    </source>
</evidence>